<keyword evidence="2" id="KW-0378">Hydrolase</keyword>
<evidence type="ECO:0000313" key="2">
    <source>
        <dbReference type="EMBL" id="MBB4684151.1"/>
    </source>
</evidence>
<keyword evidence="3" id="KW-1185">Reference proteome</keyword>
<accession>A0A840INY7</accession>
<gene>
    <name evidence="2" type="ORF">BJY18_001636</name>
</gene>
<protein>
    <submittedName>
        <fullName evidence="2">Membrane-associated HD superfamily phosphohydrolase</fullName>
    </submittedName>
</protein>
<dbReference type="GO" id="GO:0016787">
    <property type="term" value="F:hydrolase activity"/>
    <property type="evidence" value="ECO:0007669"/>
    <property type="project" value="UniProtKB-KW"/>
</dbReference>
<keyword evidence="1" id="KW-0472">Membrane</keyword>
<proteinExistence type="predicted"/>
<feature type="transmembrane region" description="Helical" evidence="1">
    <location>
        <begin position="20"/>
        <end position="44"/>
    </location>
</feature>
<evidence type="ECO:0000256" key="1">
    <source>
        <dbReference type="SAM" id="Phobius"/>
    </source>
</evidence>
<reference evidence="2 3" key="1">
    <citation type="submission" date="2020-08" db="EMBL/GenBank/DDBJ databases">
        <title>Sequencing the genomes of 1000 actinobacteria strains.</title>
        <authorList>
            <person name="Klenk H.-P."/>
        </authorList>
    </citation>
    <scope>NUCLEOTIDE SEQUENCE [LARGE SCALE GENOMIC DNA]</scope>
    <source>
        <strain evidence="2 3">DSM 45859</strain>
    </source>
</reference>
<feature type="transmembrane region" description="Helical" evidence="1">
    <location>
        <begin position="51"/>
        <end position="69"/>
    </location>
</feature>
<keyword evidence="1" id="KW-1133">Transmembrane helix</keyword>
<name>A0A840INY7_9PSEU</name>
<sequence length="100" mass="10193">MEDPHEHEPVRVSAPGRKAWAIPAAAAGFALFVAAGARVLVLFAGSMMSSVALIGSWLILTLGLAYAGVRLRPGLGAALLAGFAAGVLAIAFFGGMRMLT</sequence>
<dbReference type="EMBL" id="JACHMG010000001">
    <property type="protein sequence ID" value="MBB4684151.1"/>
    <property type="molecule type" value="Genomic_DNA"/>
</dbReference>
<dbReference type="Proteomes" id="UP000581769">
    <property type="component" value="Unassembled WGS sequence"/>
</dbReference>
<organism evidence="2 3">
    <name type="scientific">Amycolatopsis jiangsuensis</name>
    <dbReference type="NCBI Taxonomy" id="1181879"/>
    <lineage>
        <taxon>Bacteria</taxon>
        <taxon>Bacillati</taxon>
        <taxon>Actinomycetota</taxon>
        <taxon>Actinomycetes</taxon>
        <taxon>Pseudonocardiales</taxon>
        <taxon>Pseudonocardiaceae</taxon>
        <taxon>Amycolatopsis</taxon>
    </lineage>
</organism>
<dbReference type="RefSeq" id="WP_246458807.1">
    <property type="nucleotide sequence ID" value="NZ_JACHMG010000001.1"/>
</dbReference>
<comment type="caution">
    <text evidence="2">The sequence shown here is derived from an EMBL/GenBank/DDBJ whole genome shotgun (WGS) entry which is preliminary data.</text>
</comment>
<feature type="transmembrane region" description="Helical" evidence="1">
    <location>
        <begin position="75"/>
        <end position="96"/>
    </location>
</feature>
<dbReference type="AlphaFoldDB" id="A0A840INY7"/>
<evidence type="ECO:0000313" key="3">
    <source>
        <dbReference type="Proteomes" id="UP000581769"/>
    </source>
</evidence>
<keyword evidence="1" id="KW-0812">Transmembrane</keyword>